<dbReference type="EMBL" id="BSYR01000035">
    <property type="protein sequence ID" value="GMJ00654.1"/>
    <property type="molecule type" value="Genomic_DNA"/>
</dbReference>
<evidence type="ECO:0000313" key="1">
    <source>
        <dbReference type="EMBL" id="GMJ00654.1"/>
    </source>
</evidence>
<evidence type="ECO:0000313" key="2">
    <source>
        <dbReference type="Proteomes" id="UP001165190"/>
    </source>
</evidence>
<keyword evidence="2" id="KW-1185">Reference proteome</keyword>
<dbReference type="Proteomes" id="UP001165190">
    <property type="component" value="Unassembled WGS sequence"/>
</dbReference>
<organism evidence="1 2">
    <name type="scientific">Hibiscus trionum</name>
    <name type="common">Flower of an hour</name>
    <dbReference type="NCBI Taxonomy" id="183268"/>
    <lineage>
        <taxon>Eukaryota</taxon>
        <taxon>Viridiplantae</taxon>
        <taxon>Streptophyta</taxon>
        <taxon>Embryophyta</taxon>
        <taxon>Tracheophyta</taxon>
        <taxon>Spermatophyta</taxon>
        <taxon>Magnoliopsida</taxon>
        <taxon>eudicotyledons</taxon>
        <taxon>Gunneridae</taxon>
        <taxon>Pentapetalae</taxon>
        <taxon>rosids</taxon>
        <taxon>malvids</taxon>
        <taxon>Malvales</taxon>
        <taxon>Malvaceae</taxon>
        <taxon>Malvoideae</taxon>
        <taxon>Hibiscus</taxon>
    </lineage>
</organism>
<gene>
    <name evidence="1" type="ORF">HRI_003734600</name>
</gene>
<dbReference type="OrthoDB" id="1746526at2759"/>
<name>A0A9W7MG72_HIBTR</name>
<sequence length="68" mass="7454">MGDSSHSLRTSVHKALGGGQVADVLLWRKWCGGAVMLVSATTMLFRTRYCNVTMSKLSPEVSLLIRKT</sequence>
<dbReference type="AlphaFoldDB" id="A0A9W7MG72"/>
<proteinExistence type="predicted"/>
<reference evidence="1" key="1">
    <citation type="submission" date="2023-05" db="EMBL/GenBank/DDBJ databases">
        <title>Genome and transcriptome analyses reveal genes involved in the formation of fine ridges on petal epidermal cells in Hibiscus trionum.</title>
        <authorList>
            <person name="Koshimizu S."/>
            <person name="Masuda S."/>
            <person name="Ishii T."/>
            <person name="Shirasu K."/>
            <person name="Hoshino A."/>
            <person name="Arita M."/>
        </authorList>
    </citation>
    <scope>NUCLEOTIDE SEQUENCE</scope>
    <source>
        <strain evidence="1">Hamamatsu line</strain>
    </source>
</reference>
<accession>A0A9W7MG72</accession>
<protein>
    <submittedName>
        <fullName evidence="1">Uncharacterized protein</fullName>
    </submittedName>
</protein>
<comment type="caution">
    <text evidence="1">The sequence shown here is derived from an EMBL/GenBank/DDBJ whole genome shotgun (WGS) entry which is preliminary data.</text>
</comment>